<dbReference type="AlphaFoldDB" id="A0A3G7TIR3"/>
<dbReference type="RefSeq" id="WP_124319384.1">
    <property type="nucleotide sequence ID" value="NZ_CP027753.1"/>
</dbReference>
<gene>
    <name evidence="1" type="ORF">C4K04_1283</name>
</gene>
<name>A0A3G7TIR3_9PSED</name>
<organism evidence="1 2">
    <name type="scientific">Pseudomonas chlororaphis</name>
    <dbReference type="NCBI Taxonomy" id="587753"/>
    <lineage>
        <taxon>Bacteria</taxon>
        <taxon>Pseudomonadati</taxon>
        <taxon>Pseudomonadota</taxon>
        <taxon>Gammaproteobacteria</taxon>
        <taxon>Pseudomonadales</taxon>
        <taxon>Pseudomonadaceae</taxon>
        <taxon>Pseudomonas</taxon>
    </lineage>
</organism>
<accession>A0A3G7TIR3</accession>
<evidence type="ECO:0000313" key="2">
    <source>
        <dbReference type="Proteomes" id="UP000268048"/>
    </source>
</evidence>
<evidence type="ECO:0000313" key="1">
    <source>
        <dbReference type="EMBL" id="AZE46975.1"/>
    </source>
</evidence>
<proteinExistence type="predicted"/>
<protein>
    <submittedName>
        <fullName evidence="1">Uncharacterized protein</fullName>
    </submittedName>
</protein>
<dbReference type="Proteomes" id="UP000268048">
    <property type="component" value="Chromosome"/>
</dbReference>
<sequence>MSKYKLDNRTLPLLQAQVNLTETFTHTLRSTPRRDVLSFRLKVERSKSDTLFTVELGSERHTLTLQNEKKMHLKLADFIEEIVNGPFDPSSSADLLTLPHASRRFGTFEAEQRQQVFELVRTGGTLSLDMGFDLPIHIALHRNITRKAVTTIMSIGVKKPRTKCFTVCGSNTEMYEKIVESINHLAAVATPAAHAA</sequence>
<reference evidence="1 2" key="1">
    <citation type="submission" date="2018-03" db="EMBL/GenBank/DDBJ databases">
        <title>Diversity of phytobeneficial traits revealed by whole-genome analysis of worldwide-isolated phenazine-producing Pseudomonas spp.</title>
        <authorList>
            <person name="Biessy A."/>
            <person name="Novinscak A."/>
            <person name="Blom J."/>
            <person name="Leger G."/>
            <person name="Thomashow L.S."/>
            <person name="Cazorla F.M."/>
            <person name="Josic D."/>
            <person name="Filion M."/>
        </authorList>
    </citation>
    <scope>NUCLEOTIDE SEQUENCE [LARGE SCALE GENOMIC DNA]</scope>
    <source>
        <strain evidence="1 2">B25</strain>
    </source>
</reference>
<dbReference type="EMBL" id="CP027753">
    <property type="protein sequence ID" value="AZE46975.1"/>
    <property type="molecule type" value="Genomic_DNA"/>
</dbReference>